<dbReference type="Gene3D" id="1.50.10.10">
    <property type="match status" value="1"/>
</dbReference>
<gene>
    <name evidence="3" type="ORF">MFP26_10045</name>
</gene>
<dbReference type="EMBL" id="JAKPBZ010000110">
    <property type="protein sequence ID" value="MCL2893023.1"/>
    <property type="molecule type" value="Genomic_DNA"/>
</dbReference>
<dbReference type="InterPro" id="IPR010905">
    <property type="entry name" value="Glyco_hydro_88"/>
</dbReference>
<reference evidence="3 4" key="1">
    <citation type="submission" date="2022-02" db="EMBL/GenBank/DDBJ databases">
        <title>Description of Brenneria tiliae sp. nov. isolated from symptomatic Tilia x moltkei and Tilia x europaea trees in the UK.</title>
        <authorList>
            <person name="Kile H."/>
        </authorList>
    </citation>
    <scope>NUCLEOTIDE SEQUENCE [LARGE SCALE GENOMIC DNA]</scope>
    <source>
        <strain evidence="3 4">MC1SB4.1</strain>
    </source>
</reference>
<accession>A0ABT0MUS8</accession>
<comment type="similarity">
    <text evidence="2">Belongs to the glycosyl hydrolase 88 family.</text>
</comment>
<dbReference type="PANTHER" id="PTHR36845">
    <property type="entry name" value="HYDROLASE, PUTATIVE (AFU_ORTHOLOGUE AFUA_7G05090)-RELATED"/>
    <property type="match status" value="1"/>
</dbReference>
<dbReference type="InterPro" id="IPR008928">
    <property type="entry name" value="6-hairpin_glycosidase_sf"/>
</dbReference>
<evidence type="ECO:0000313" key="4">
    <source>
        <dbReference type="Proteomes" id="UP001203069"/>
    </source>
</evidence>
<comment type="caution">
    <text evidence="3">The sequence shown here is derived from an EMBL/GenBank/DDBJ whole genome shotgun (WGS) entry which is preliminary data.</text>
</comment>
<dbReference type="SUPFAM" id="SSF48208">
    <property type="entry name" value="Six-hairpin glycosidases"/>
    <property type="match status" value="1"/>
</dbReference>
<name>A0ABT0MUS8_9GAMM</name>
<proteinExistence type="inferred from homology"/>
<evidence type="ECO:0000256" key="2">
    <source>
        <dbReference type="ARBA" id="ARBA00038358"/>
    </source>
</evidence>
<dbReference type="InterPro" id="IPR012341">
    <property type="entry name" value="6hp_glycosidase-like_sf"/>
</dbReference>
<keyword evidence="4" id="KW-1185">Reference proteome</keyword>
<keyword evidence="1 3" id="KW-0378">Hydrolase</keyword>
<evidence type="ECO:0000256" key="1">
    <source>
        <dbReference type="ARBA" id="ARBA00022801"/>
    </source>
</evidence>
<dbReference type="Pfam" id="PF07470">
    <property type="entry name" value="Glyco_hydro_88"/>
    <property type="match status" value="1"/>
</dbReference>
<dbReference type="InterPro" id="IPR052369">
    <property type="entry name" value="UG_Glycosaminoglycan_Hydrolase"/>
</dbReference>
<dbReference type="Proteomes" id="UP001203069">
    <property type="component" value="Unassembled WGS sequence"/>
</dbReference>
<dbReference type="PANTHER" id="PTHR36845:SF1">
    <property type="entry name" value="HYDROLASE, PUTATIVE (AFU_ORTHOLOGUE AFUA_7G05090)-RELATED"/>
    <property type="match status" value="1"/>
</dbReference>
<sequence>MSSKETDLPYATTLLAGIRQRATEQLKRQLSQFVGKFPAACSINGKYPLTANTDWTTGFWSGICWLAWQMSDDEVFLQQLQQQIPSFGERLTQRHDIETHDLGFLYSLSCVNTWRGTGDEAARRYALQAANLLAARYHPRAKIIQAWGDLQDPCQQGRMIIDCMMNLPLLYWASEQTGDRHYAQLAWNHASRACDYLVREDFSTFHTFYMDVNSGAPRKGSTHQGFADDSCWARGQAWAIYGFALSYGYTGDRRFLVTAIETARYFLAYLPADRVCNWDLHLTTADTAKDSSAAAIAVCGLLELIKHLSVLHPQREYFERQALLIMDELCTSYYQHADVNNGYLLHAVYNMNKSRGVDEYCIWGDYFFFEALSRLSAPLAKYW</sequence>
<evidence type="ECO:0000313" key="3">
    <source>
        <dbReference type="EMBL" id="MCL2893023.1"/>
    </source>
</evidence>
<protein>
    <submittedName>
        <fullName evidence="3">Glycoside hydrolase family 88 protein</fullName>
    </submittedName>
</protein>
<organism evidence="3 4">
    <name type="scientific">Brenneria tiliae</name>
    <dbReference type="NCBI Taxonomy" id="2914984"/>
    <lineage>
        <taxon>Bacteria</taxon>
        <taxon>Pseudomonadati</taxon>
        <taxon>Pseudomonadota</taxon>
        <taxon>Gammaproteobacteria</taxon>
        <taxon>Enterobacterales</taxon>
        <taxon>Pectobacteriaceae</taxon>
        <taxon>Brenneria</taxon>
    </lineage>
</organism>
<dbReference type="GO" id="GO:0016787">
    <property type="term" value="F:hydrolase activity"/>
    <property type="evidence" value="ECO:0007669"/>
    <property type="project" value="UniProtKB-KW"/>
</dbReference>